<dbReference type="GO" id="GO:0000287">
    <property type="term" value="F:magnesium ion binding"/>
    <property type="evidence" value="ECO:0007669"/>
    <property type="project" value="UniProtKB-UniRule"/>
</dbReference>
<dbReference type="InterPro" id="IPR036849">
    <property type="entry name" value="Enolase-like_C_sf"/>
</dbReference>
<dbReference type="SMART" id="SM01192">
    <property type="entry name" value="Enolase_C"/>
    <property type="match status" value="1"/>
</dbReference>
<dbReference type="STRING" id="1805376.AUK05_03595"/>
<evidence type="ECO:0000259" key="13">
    <source>
        <dbReference type="SMART" id="SM01193"/>
    </source>
</evidence>
<evidence type="ECO:0000313" key="14">
    <source>
        <dbReference type="EMBL" id="OIP86456.1"/>
    </source>
</evidence>
<feature type="active site" description="Proton donor" evidence="9 10">
    <location>
        <position position="210"/>
    </location>
</feature>
<dbReference type="CDD" id="cd03313">
    <property type="entry name" value="enolase"/>
    <property type="match status" value="1"/>
</dbReference>
<feature type="active site" description="Proton acceptor" evidence="9 10">
    <location>
        <position position="349"/>
    </location>
</feature>
<proteinExistence type="inferred from homology"/>
<keyword evidence="6 9" id="KW-0460">Magnesium</keyword>
<dbReference type="InterPro" id="IPR029017">
    <property type="entry name" value="Enolase-like_N"/>
</dbReference>
<dbReference type="HAMAP" id="MF_00318">
    <property type="entry name" value="Enolase"/>
    <property type="match status" value="1"/>
</dbReference>
<sequence>MMAIIKTVKAREILASGGEPSLQVTVTLDSGAVGEASVSYGASAGSKEATVLLDKDVKRYGGRGMKMAVEIVNKILSQLVVGMEAGEQQNIDNKMIEADGTPNLAKFGGNAILGVSMAVARAQANDEKVSLYKYLNQKFNLAEIVKLPKPMVVMIEGGKHADLTTDLQEYCVSALGNKTAGKNVRMEMEIYQALKKILKREKLSINVGNEGAFAPSGVTSNEKPMEYLVEAIVAAGYSPDIDCGISLDAAASEFAKTNSELRITNYELRIENKTLNSEELIKYYAKWIGKYPFVSWEDMLSEFDWESWPILLEKIGGKFPLIADDLTVTNTRIWQEAIEKKAANAILIKLNQAGTVTETIECCKLAIANNFWTITSHRGGGETNDTFMVDLAVAVGSEYIKVGPTRGERVEKYNRLMRIEEEMNEK</sequence>
<comment type="similarity">
    <text evidence="2 9">Belongs to the enolase family.</text>
</comment>
<dbReference type="SFLD" id="SFLDF00002">
    <property type="entry name" value="enolase"/>
    <property type="match status" value="1"/>
</dbReference>
<evidence type="ECO:0000256" key="4">
    <source>
        <dbReference type="ARBA" id="ARBA00017068"/>
    </source>
</evidence>
<comment type="caution">
    <text evidence="14">The sequence shown here is derived from an EMBL/GenBank/DDBJ whole genome shotgun (WGS) entry which is preliminary data.</text>
</comment>
<keyword evidence="14" id="KW-0670">Pyruvate</keyword>
<feature type="binding site" evidence="9 11">
    <location>
        <position position="324"/>
    </location>
    <ligand>
        <name>Mg(2+)</name>
        <dbReference type="ChEBI" id="CHEBI:18420"/>
    </ligand>
</feature>
<dbReference type="InterPro" id="IPR020811">
    <property type="entry name" value="Enolase_N"/>
</dbReference>
<feature type="binding site" evidence="9">
    <location>
        <position position="168"/>
    </location>
    <ligand>
        <name>(2R)-2-phosphoglycerate</name>
        <dbReference type="ChEBI" id="CHEBI:58289"/>
    </ligand>
</feature>
<evidence type="ECO:0000259" key="12">
    <source>
        <dbReference type="SMART" id="SM01192"/>
    </source>
</evidence>
<dbReference type="Gene3D" id="3.30.390.10">
    <property type="entry name" value="Enolase-like, N-terminal domain"/>
    <property type="match status" value="1"/>
</dbReference>
<dbReference type="Proteomes" id="UP000182344">
    <property type="component" value="Unassembled WGS sequence"/>
</dbReference>
<evidence type="ECO:0000256" key="6">
    <source>
        <dbReference type="ARBA" id="ARBA00022842"/>
    </source>
</evidence>
<dbReference type="AlphaFoldDB" id="A0A1J5I5H2"/>
<feature type="binding site" evidence="9 11">
    <location>
        <position position="248"/>
    </location>
    <ligand>
        <name>Mg(2+)</name>
        <dbReference type="ChEBI" id="CHEBI:18420"/>
    </ligand>
</feature>
<feature type="domain" description="Enolase C-terminal TIM barrel" evidence="12">
    <location>
        <begin position="144"/>
        <end position="426"/>
    </location>
</feature>
<dbReference type="GO" id="GO:0006096">
    <property type="term" value="P:glycolytic process"/>
    <property type="evidence" value="ECO:0007669"/>
    <property type="project" value="UniProtKB-UniRule"/>
</dbReference>
<keyword evidence="7 9" id="KW-0324">Glycolysis</keyword>
<keyword evidence="8 9" id="KW-0456">Lyase</keyword>
<dbReference type="Pfam" id="PF00113">
    <property type="entry name" value="Enolase_C"/>
    <property type="match status" value="1"/>
</dbReference>
<dbReference type="PIRSF" id="PIRSF001400">
    <property type="entry name" value="Enolase"/>
    <property type="match status" value="1"/>
</dbReference>
<evidence type="ECO:0000256" key="11">
    <source>
        <dbReference type="PIRSR" id="PIRSR001400-3"/>
    </source>
</evidence>
<comment type="cofactor">
    <cofactor evidence="11">
        <name>Mg(2+)</name>
        <dbReference type="ChEBI" id="CHEBI:18420"/>
    </cofactor>
    <text evidence="11">Mg(2+) is required for catalysis and for stabilizing the dimer.</text>
</comment>
<comment type="catalytic activity">
    <reaction evidence="9">
        <text>(2R)-2-phosphoglycerate = phosphoenolpyruvate + H2O</text>
        <dbReference type="Rhea" id="RHEA:10164"/>
        <dbReference type="ChEBI" id="CHEBI:15377"/>
        <dbReference type="ChEBI" id="CHEBI:58289"/>
        <dbReference type="ChEBI" id="CHEBI:58702"/>
        <dbReference type="EC" id="4.2.1.11"/>
    </reaction>
</comment>
<dbReference type="InterPro" id="IPR020810">
    <property type="entry name" value="Enolase_C"/>
</dbReference>
<feature type="binding site" evidence="9">
    <location>
        <position position="349"/>
    </location>
    <ligand>
        <name>(2R)-2-phosphoglycerate</name>
        <dbReference type="ChEBI" id="CHEBI:58289"/>
    </ligand>
</feature>
<evidence type="ECO:0000256" key="8">
    <source>
        <dbReference type="ARBA" id="ARBA00023239"/>
    </source>
</evidence>
<evidence type="ECO:0000256" key="10">
    <source>
        <dbReference type="PIRSR" id="PIRSR001400-1"/>
    </source>
</evidence>
<evidence type="ECO:0000256" key="1">
    <source>
        <dbReference type="ARBA" id="ARBA00005031"/>
    </source>
</evidence>
<feature type="binding site" evidence="9">
    <location>
        <position position="401"/>
    </location>
    <ligand>
        <name>(2R)-2-phosphoglycerate</name>
        <dbReference type="ChEBI" id="CHEBI:58289"/>
    </ligand>
</feature>
<dbReference type="GO" id="GO:0005576">
    <property type="term" value="C:extracellular region"/>
    <property type="evidence" value="ECO:0007669"/>
    <property type="project" value="UniProtKB-SubCell"/>
</dbReference>
<comment type="pathway">
    <text evidence="1 9">Carbohydrate degradation; glycolysis; pyruvate from D-glyceraldehyde 3-phosphate: step 4/5.</text>
</comment>
<feature type="binding site" evidence="9 11">
    <location>
        <position position="297"/>
    </location>
    <ligand>
        <name>Mg(2+)</name>
        <dbReference type="ChEBI" id="CHEBI:18420"/>
    </ligand>
</feature>
<dbReference type="SFLD" id="SFLDG00178">
    <property type="entry name" value="enolase"/>
    <property type="match status" value="1"/>
</dbReference>
<comment type="subcellular location">
    <subcellularLocation>
        <location evidence="9">Cytoplasm</location>
    </subcellularLocation>
    <subcellularLocation>
        <location evidence="9">Secreted</location>
    </subcellularLocation>
    <subcellularLocation>
        <location evidence="9">Cell surface</location>
    </subcellularLocation>
    <text evidence="9">Fractions of enolase are present in both the cytoplasm and on the cell surface.</text>
</comment>
<dbReference type="SUPFAM" id="SSF54826">
    <property type="entry name" value="Enolase N-terminal domain-like"/>
    <property type="match status" value="1"/>
</dbReference>
<dbReference type="EC" id="4.2.1.11" evidence="3 9"/>
<keyword evidence="9 11" id="KW-0479">Metal-binding</keyword>
<keyword evidence="9" id="KW-0963">Cytoplasm</keyword>
<gene>
    <name evidence="9" type="primary">eno</name>
    <name evidence="14" type="ORF">AUK05_03595</name>
</gene>
<feature type="domain" description="Enolase N-terminal" evidence="13">
    <location>
        <begin position="5"/>
        <end position="135"/>
    </location>
</feature>
<evidence type="ECO:0000256" key="2">
    <source>
        <dbReference type="ARBA" id="ARBA00009604"/>
    </source>
</evidence>
<evidence type="ECO:0000313" key="15">
    <source>
        <dbReference type="Proteomes" id="UP000182344"/>
    </source>
</evidence>
<dbReference type="EMBL" id="MNZO01000052">
    <property type="protein sequence ID" value="OIP86456.1"/>
    <property type="molecule type" value="Genomic_DNA"/>
</dbReference>
<feature type="binding site" evidence="9">
    <location>
        <position position="378"/>
    </location>
    <ligand>
        <name>(2R)-2-phosphoglycerate</name>
        <dbReference type="ChEBI" id="CHEBI:58289"/>
    </ligand>
</feature>
<dbReference type="InterPro" id="IPR000941">
    <property type="entry name" value="Enolase"/>
</dbReference>
<protein>
    <recommendedName>
        <fullName evidence="4 9">Enolase</fullName>
        <ecNumber evidence="3 9">4.2.1.11</ecNumber>
    </recommendedName>
    <alternativeName>
        <fullName evidence="9">2-phospho-D-glycerate hydro-lyase</fullName>
    </alternativeName>
    <alternativeName>
        <fullName evidence="9">2-phosphoglycerate dehydratase</fullName>
    </alternativeName>
</protein>
<dbReference type="PANTHER" id="PTHR11902">
    <property type="entry name" value="ENOLASE"/>
    <property type="match status" value="1"/>
</dbReference>
<organism evidence="14 15">
    <name type="scientific">Candidatus Shapirobacteria bacterium CG2_30_35_20</name>
    <dbReference type="NCBI Taxonomy" id="1805376"/>
    <lineage>
        <taxon>Bacteria</taxon>
        <taxon>Candidatus Shapironibacteriota</taxon>
    </lineage>
</organism>
<dbReference type="PANTHER" id="PTHR11902:SF1">
    <property type="entry name" value="ENOLASE"/>
    <property type="match status" value="1"/>
</dbReference>
<comment type="caution">
    <text evidence="9">Lacks conserved residue(s) required for the propagation of feature annotation.</text>
</comment>
<dbReference type="GO" id="GO:0000015">
    <property type="term" value="C:phosphopyruvate hydratase complex"/>
    <property type="evidence" value="ECO:0007669"/>
    <property type="project" value="InterPro"/>
</dbReference>
<evidence type="ECO:0000256" key="5">
    <source>
        <dbReference type="ARBA" id="ARBA00022525"/>
    </source>
</evidence>
<name>A0A1J5I5H2_9BACT</name>
<evidence type="ECO:0000256" key="7">
    <source>
        <dbReference type="ARBA" id="ARBA00023152"/>
    </source>
</evidence>
<dbReference type="GO" id="GO:0009986">
    <property type="term" value="C:cell surface"/>
    <property type="evidence" value="ECO:0007669"/>
    <property type="project" value="UniProtKB-SubCell"/>
</dbReference>
<comment type="cofactor">
    <cofactor evidence="9">
        <name>Mg(2+)</name>
        <dbReference type="ChEBI" id="CHEBI:18420"/>
    </cofactor>
    <text evidence="9">Binds a second Mg(2+) ion via substrate during catalysis.</text>
</comment>
<dbReference type="UniPathway" id="UPA00109">
    <property type="reaction ID" value="UER00187"/>
</dbReference>
<dbReference type="SMART" id="SM01193">
    <property type="entry name" value="Enolase_N"/>
    <property type="match status" value="1"/>
</dbReference>
<reference evidence="14 15" key="1">
    <citation type="journal article" date="2016" name="Environ. Microbiol.">
        <title>Genomic resolution of a cold subsurface aquifer community provides metabolic insights for novel microbes adapted to high CO concentrations.</title>
        <authorList>
            <person name="Probst A.J."/>
            <person name="Castelle C.J."/>
            <person name="Singh A."/>
            <person name="Brown C.T."/>
            <person name="Anantharaman K."/>
            <person name="Sharon I."/>
            <person name="Hug L.A."/>
            <person name="Burstein D."/>
            <person name="Emerson J.B."/>
            <person name="Thomas B.C."/>
            <person name="Banfield J.F."/>
        </authorList>
    </citation>
    <scope>NUCLEOTIDE SEQUENCE [LARGE SCALE GENOMIC DNA]</scope>
    <source>
        <strain evidence="14">CG2_30_35_20</strain>
    </source>
</reference>
<accession>A0A1J5I5H2</accession>
<keyword evidence="5 9" id="KW-0964">Secreted</keyword>
<dbReference type="GO" id="GO:0004634">
    <property type="term" value="F:phosphopyruvate hydratase activity"/>
    <property type="evidence" value="ECO:0007669"/>
    <property type="project" value="UniProtKB-UniRule"/>
</dbReference>
<dbReference type="Gene3D" id="3.20.20.120">
    <property type="entry name" value="Enolase-like C-terminal domain"/>
    <property type="match status" value="1"/>
</dbReference>
<evidence type="ECO:0000256" key="9">
    <source>
        <dbReference type="HAMAP-Rule" id="MF_00318"/>
    </source>
</evidence>
<dbReference type="SFLD" id="SFLDS00001">
    <property type="entry name" value="Enolase"/>
    <property type="match status" value="1"/>
</dbReference>
<dbReference type="PRINTS" id="PR00148">
    <property type="entry name" value="ENOLASE"/>
</dbReference>
<evidence type="ECO:0000256" key="3">
    <source>
        <dbReference type="ARBA" id="ARBA00012058"/>
    </source>
</evidence>
<dbReference type="NCBIfam" id="TIGR01060">
    <property type="entry name" value="eno"/>
    <property type="match status" value="1"/>
</dbReference>
<dbReference type="Pfam" id="PF03952">
    <property type="entry name" value="Enolase_N"/>
    <property type="match status" value="1"/>
</dbReference>
<comment type="function">
    <text evidence="9">Catalyzes the reversible conversion of 2-phosphoglycerate (2-PG) into phosphoenolpyruvate (PEP). It is essential for the degradation of carbohydrates via glycolysis.</text>
</comment>
<dbReference type="SUPFAM" id="SSF51604">
    <property type="entry name" value="Enolase C-terminal domain-like"/>
    <property type="match status" value="1"/>
</dbReference>